<feature type="domain" description="GTPase-associated system helical" evidence="1">
    <location>
        <begin position="21"/>
        <end position="353"/>
    </location>
</feature>
<dbReference type="RefSeq" id="WP_163045441.1">
    <property type="nucleotide sequence ID" value="NZ_JAAAMJ010000017.1"/>
</dbReference>
<proteinExistence type="predicted"/>
<dbReference type="InterPro" id="IPR045523">
    <property type="entry name" value="GASH"/>
</dbReference>
<evidence type="ECO:0000313" key="3">
    <source>
        <dbReference type="Proteomes" id="UP000476332"/>
    </source>
</evidence>
<dbReference type="EMBL" id="JAAAMJ010000017">
    <property type="protein sequence ID" value="NDV88596.1"/>
    <property type="molecule type" value="Genomic_DNA"/>
</dbReference>
<protein>
    <recommendedName>
        <fullName evidence="1">GTPase-associated system helical domain-containing protein</fullName>
    </recommendedName>
</protein>
<gene>
    <name evidence="2" type="ORF">GTW51_17990</name>
</gene>
<accession>A0A6L9MLS6</accession>
<dbReference type="Proteomes" id="UP000476332">
    <property type="component" value="Unassembled WGS sequence"/>
</dbReference>
<keyword evidence="3" id="KW-1185">Reference proteome</keyword>
<dbReference type="AlphaFoldDB" id="A0A6L9MLS6"/>
<name>A0A6L9MLS6_9HYPH</name>
<evidence type="ECO:0000313" key="2">
    <source>
        <dbReference type="EMBL" id="NDV88596.1"/>
    </source>
</evidence>
<evidence type="ECO:0000259" key="1">
    <source>
        <dbReference type="Pfam" id="PF19994"/>
    </source>
</evidence>
<dbReference type="Pfam" id="PF19994">
    <property type="entry name" value="GASH"/>
    <property type="match status" value="1"/>
</dbReference>
<sequence length="361" mass="39651">MSNSENTFSFIDRYKGFQPVADRSIVEARRASHKRLRTETGKSAEKIVSIVCLSFGILEHQDNSQSWIEGIVKEKDPHFSLSRDVNEARIIATLVLEDLIASGYKITPAMVLVGSFCGRRRTVDNGEIVAAARASLASQGRSRGLRYENRIAAPAWRDVSKTLSAAKAGDAASLHAAIEAVAGEAKEAEKRLTAKFNEALTDLTVENRRLAEEVDLLWWHIGRWSYLLDRPLSEIDDHALPFLVGVDIATMINVLPGPHGALGIIRDALGPEADAEQSIAETLTALGDQDRAILLKGISKPIGVVSSLHFGLGLLDEESLASAVPAVFQKRTSLSMEAKLSRFEIAVQAFYERMFMKLDWL</sequence>
<reference evidence="2 3" key="1">
    <citation type="submission" date="2020-01" db="EMBL/GenBank/DDBJ databases">
        <title>Genomes of bacteria type strains.</title>
        <authorList>
            <person name="Chen J."/>
            <person name="Zhu S."/>
            <person name="Chen J."/>
        </authorList>
    </citation>
    <scope>NUCLEOTIDE SEQUENCE [LARGE SCALE GENOMIC DNA]</scope>
    <source>
        <strain evidence="2 3">KCTC 52919</strain>
    </source>
</reference>
<organism evidence="2 3">
    <name type="scientific">Aurantimonas aggregata</name>
    <dbReference type="NCBI Taxonomy" id="2047720"/>
    <lineage>
        <taxon>Bacteria</taxon>
        <taxon>Pseudomonadati</taxon>
        <taxon>Pseudomonadota</taxon>
        <taxon>Alphaproteobacteria</taxon>
        <taxon>Hyphomicrobiales</taxon>
        <taxon>Aurantimonadaceae</taxon>
        <taxon>Aurantimonas</taxon>
    </lineage>
</organism>
<comment type="caution">
    <text evidence="2">The sequence shown here is derived from an EMBL/GenBank/DDBJ whole genome shotgun (WGS) entry which is preliminary data.</text>
</comment>